<dbReference type="Proteomes" id="UP000663891">
    <property type="component" value="Unassembled WGS sequence"/>
</dbReference>
<gene>
    <name evidence="3" type="ORF">OKA104_LOCUS29997</name>
    <name evidence="2" type="ORF">VCS650_LOCUS5325</name>
</gene>
<sequence>MAQQRRYKLEQPRDFSNTSLYFTDLTTTPKTHHLHENNHEQLNADSTFRPIVIDLKAARRRRHSYEIALQQQQSLIIPHINQSHVNEDHYFTAFNEDSTNAMIIKEKNRRLENQRQRQLRSSNYRRSDPSYQISSDGVCCCSTGVGFNMSNSDDDGCCECGDCCNSDSCDCCECDCDCCDCNGCDGDCCDCSGCDCGGCDCGGGDFGGCECCVAVLACCLLGCCMGGE</sequence>
<accession>A0A813UEZ0</accession>
<evidence type="ECO:0000313" key="4">
    <source>
        <dbReference type="Proteomes" id="UP000663891"/>
    </source>
</evidence>
<protein>
    <submittedName>
        <fullName evidence="2">Uncharacterized protein</fullName>
    </submittedName>
</protein>
<comment type="caution">
    <text evidence="2">The sequence shown here is derived from an EMBL/GenBank/DDBJ whole genome shotgun (WGS) entry which is preliminary data.</text>
</comment>
<dbReference type="Proteomes" id="UP000663881">
    <property type="component" value="Unassembled WGS sequence"/>
</dbReference>
<reference evidence="2" key="1">
    <citation type="submission" date="2021-02" db="EMBL/GenBank/DDBJ databases">
        <authorList>
            <person name="Nowell W R."/>
        </authorList>
    </citation>
    <scope>NUCLEOTIDE SEQUENCE</scope>
</reference>
<name>A0A813UEZ0_9BILA</name>
<evidence type="ECO:0000313" key="2">
    <source>
        <dbReference type="EMBL" id="CAF0825796.1"/>
    </source>
</evidence>
<evidence type="ECO:0000256" key="1">
    <source>
        <dbReference type="SAM" id="MobiDB-lite"/>
    </source>
</evidence>
<dbReference type="AlphaFoldDB" id="A0A813UEZ0"/>
<feature type="region of interest" description="Disordered" evidence="1">
    <location>
        <begin position="110"/>
        <end position="129"/>
    </location>
</feature>
<proteinExistence type="predicted"/>
<dbReference type="EMBL" id="CAJNON010000031">
    <property type="protein sequence ID" value="CAF0825796.1"/>
    <property type="molecule type" value="Genomic_DNA"/>
</dbReference>
<dbReference type="EMBL" id="CAJOAY010003141">
    <property type="protein sequence ID" value="CAF4004677.1"/>
    <property type="molecule type" value="Genomic_DNA"/>
</dbReference>
<organism evidence="2 4">
    <name type="scientific">Adineta steineri</name>
    <dbReference type="NCBI Taxonomy" id="433720"/>
    <lineage>
        <taxon>Eukaryota</taxon>
        <taxon>Metazoa</taxon>
        <taxon>Spiralia</taxon>
        <taxon>Gnathifera</taxon>
        <taxon>Rotifera</taxon>
        <taxon>Eurotatoria</taxon>
        <taxon>Bdelloidea</taxon>
        <taxon>Adinetida</taxon>
        <taxon>Adinetidae</taxon>
        <taxon>Adineta</taxon>
    </lineage>
</organism>
<evidence type="ECO:0000313" key="3">
    <source>
        <dbReference type="EMBL" id="CAF4004677.1"/>
    </source>
</evidence>